<proteinExistence type="predicted"/>
<dbReference type="KEGG" id="fte:Fluta_2793"/>
<dbReference type="eggNOG" id="COG4268">
    <property type="taxonomic scope" value="Bacteria"/>
</dbReference>
<name>F2IGZ2_FLUTR</name>
<reference evidence="2" key="2">
    <citation type="submission" date="2011-02" db="EMBL/GenBank/DDBJ databases">
        <title>The complete genome of Fluviicola taffensis DSM 16823.</title>
        <authorList>
            <consortium name="US DOE Joint Genome Institute (JGI-PGF)"/>
            <person name="Lucas S."/>
            <person name="Copeland A."/>
            <person name="Lapidus A."/>
            <person name="Bruce D."/>
            <person name="Goodwin L."/>
            <person name="Pitluck S."/>
            <person name="Kyrpides N."/>
            <person name="Mavromatis K."/>
            <person name="Ivanova N."/>
            <person name="Mikhailova N."/>
            <person name="Pagani I."/>
            <person name="Chertkov O."/>
            <person name="Detter J.C."/>
            <person name="Han C."/>
            <person name="Tapia R."/>
            <person name="Land M."/>
            <person name="Hauser L."/>
            <person name="Markowitz V."/>
            <person name="Cheng J.-F."/>
            <person name="Hugenholtz P."/>
            <person name="Woyke T."/>
            <person name="Wu D."/>
            <person name="Tindall B."/>
            <person name="Pomrenke H.G."/>
            <person name="Brambilla E."/>
            <person name="Klenk H.-P."/>
            <person name="Eisen J.A."/>
        </authorList>
    </citation>
    <scope>NUCLEOTIDE SEQUENCE [LARGE SCALE GENOMIC DNA]</scope>
    <source>
        <strain evidence="2">DSM 16823 / RW262 / RW262</strain>
    </source>
</reference>
<sequence>MLRLSEHQKYYPYKEDPYLVLQAHLSDWSVPCRPIYFRANENSVCVHVQLNVNQIHIENSYYIGLDWIRPWNMPVLVEPKVNNEQYKLNHLQMLLDALEEPENLDHLDGLMDVRFEDEWIPVSGESSIELTPFLIVQFLMAVRAIVRKGLKKDYYRVKENLTSKVKGKILVGQQIRQNVVRNNLTKTVCEFQDYGLNTETNQFLKYVLQFVQVKLETSSFSNDNLIETLRFNLGAFNQVSNKPFYSFEKKETNPFYREYNLAITLGNQLLKLMDHNLSKASIEIQKYPPHWIDMSKLFELYVFKKLREQFTGTDEVMYHEKVHYQEPDFLIRSAHLKAVVDAKYKPRYKSGNPSMEDARQLSGYARLTKVYEKLAVPANEIIPVYIVYPSALKDYSVVVENSSEDEVAFDLETTSDSLTLFKETAKYRKSSAYQKMYMQELDLKIK</sequence>
<dbReference type="PANTHER" id="PTHR38733">
    <property type="entry name" value="PROTEIN MCRC"/>
    <property type="match status" value="1"/>
</dbReference>
<dbReference type="OrthoDB" id="828100at2"/>
<evidence type="ECO:0000313" key="2">
    <source>
        <dbReference type="Proteomes" id="UP000007463"/>
    </source>
</evidence>
<dbReference type="Proteomes" id="UP000007463">
    <property type="component" value="Chromosome"/>
</dbReference>
<dbReference type="EMBL" id="CP002542">
    <property type="protein sequence ID" value="AEA44773.1"/>
    <property type="molecule type" value="Genomic_DNA"/>
</dbReference>
<dbReference type="HOGENOM" id="CLU_638815_0_0_10"/>
<organism evidence="1 2">
    <name type="scientific">Fluviicola taffensis (strain DSM 16823 / NCIMB 13979 / RW262)</name>
    <dbReference type="NCBI Taxonomy" id="755732"/>
    <lineage>
        <taxon>Bacteria</taxon>
        <taxon>Pseudomonadati</taxon>
        <taxon>Bacteroidota</taxon>
        <taxon>Flavobacteriia</taxon>
        <taxon>Flavobacteriales</taxon>
        <taxon>Crocinitomicaceae</taxon>
        <taxon>Fluviicola</taxon>
    </lineage>
</organism>
<reference evidence="1 2" key="1">
    <citation type="journal article" date="2011" name="Stand. Genomic Sci.">
        <title>Complete genome sequence of the gliding freshwater bacterium Fluviicola taffensis type strain (RW262).</title>
        <authorList>
            <person name="Woyke T."/>
            <person name="Chertkov O."/>
            <person name="Lapidus A."/>
            <person name="Nolan M."/>
            <person name="Lucas S."/>
            <person name="Del Rio T.G."/>
            <person name="Tice H."/>
            <person name="Cheng J.F."/>
            <person name="Tapia R."/>
            <person name="Han C."/>
            <person name="Goodwin L."/>
            <person name="Pitluck S."/>
            <person name="Liolios K."/>
            <person name="Pagani I."/>
            <person name="Ivanova N."/>
            <person name="Huntemann M."/>
            <person name="Mavromatis K."/>
            <person name="Mikhailova N."/>
            <person name="Pati A."/>
            <person name="Chen A."/>
            <person name="Palaniappan K."/>
            <person name="Land M."/>
            <person name="Hauser L."/>
            <person name="Brambilla E.M."/>
            <person name="Rohde M."/>
            <person name="Mwirichia R."/>
            <person name="Sikorski J."/>
            <person name="Tindall B.J."/>
            <person name="Goker M."/>
            <person name="Bristow J."/>
            <person name="Eisen J.A."/>
            <person name="Markowitz V."/>
            <person name="Hugenholtz P."/>
            <person name="Klenk H.P."/>
            <person name="Kyrpides N.C."/>
        </authorList>
    </citation>
    <scope>NUCLEOTIDE SEQUENCE [LARGE SCALE GENOMIC DNA]</scope>
    <source>
        <strain evidence="2">DSM 16823 / RW262 / RW262</strain>
    </source>
</reference>
<dbReference type="PANTHER" id="PTHR38733:SF1">
    <property type="entry name" value="TYPE IV METHYL-DIRECTED RESTRICTION ENZYME ECOKMCRBC"/>
    <property type="match status" value="1"/>
</dbReference>
<dbReference type="STRING" id="755732.Fluta_2793"/>
<gene>
    <name evidence="1" type="ordered locus">Fluta_2793</name>
</gene>
<dbReference type="InterPro" id="IPR019292">
    <property type="entry name" value="McrC"/>
</dbReference>
<dbReference type="RefSeq" id="WP_013687542.1">
    <property type="nucleotide sequence ID" value="NC_015321.1"/>
</dbReference>
<evidence type="ECO:0000313" key="1">
    <source>
        <dbReference type="EMBL" id="AEA44773.1"/>
    </source>
</evidence>
<dbReference type="REBASE" id="33797">
    <property type="entry name" value="FtaMcrBCP"/>
</dbReference>
<accession>F2IGZ2</accession>
<keyword evidence="2" id="KW-1185">Reference proteome</keyword>
<protein>
    <submittedName>
        <fullName evidence="1">5-methylcytosine restriction system component-like protein</fullName>
    </submittedName>
</protein>
<dbReference type="AlphaFoldDB" id="F2IGZ2"/>
<dbReference type="Pfam" id="PF10117">
    <property type="entry name" value="McrBC"/>
    <property type="match status" value="1"/>
</dbReference>